<feature type="transmembrane region" description="Helical" evidence="9">
    <location>
        <begin position="79"/>
        <end position="102"/>
    </location>
</feature>
<comment type="function">
    <text evidence="8">Component of the cytochrome c oxidase, the last enzyme in the mitochondrial electron transport chain which drives oxidative phosphorylation. The respiratory chain contains 3 multisubunit complexes succinate dehydrogenase (complex II, CII), ubiquinol-cytochrome c oxidoreductase (cytochrome b-c1 complex, complex III, CIII) and cytochrome c oxidase (complex IV, CIV), that cooperate to transfer electrons derived from NADH and succinate to molecular oxygen, creating an electrochemical gradient over the inner membrane that drives transmembrane transport and the ATP synthase. Cytochrome c oxidase is the component of the respiratory chain that catalyzes the reduction of oxygen to water. Electrons originating from reduced cytochrome c in the intermembrane space (IMS) are transferred via the dinuclear copper A center (CU(A)) of subunit 2 and heme A of subunit 1 to the active site in subunit 1, a binuclear center (BNC) formed by heme A3 and copper B (CU(B)). The BNC reduces molecular oxygen to 2 water molecules using 4 electrons from cytochrome c in the IMS and 4 protons from the mitochondrial matrix.</text>
</comment>
<dbReference type="PROSITE" id="PS50253">
    <property type="entry name" value="COX3"/>
    <property type="match status" value="1"/>
</dbReference>
<feature type="transmembrane region" description="Helical" evidence="9">
    <location>
        <begin position="159"/>
        <end position="176"/>
    </location>
</feature>
<evidence type="ECO:0000256" key="6">
    <source>
        <dbReference type="ARBA" id="ARBA00022989"/>
    </source>
</evidence>
<evidence type="ECO:0000256" key="2">
    <source>
        <dbReference type="ARBA" id="ARBA00010581"/>
    </source>
</evidence>
<dbReference type="EMBL" id="AY182006">
    <property type="protein sequence ID" value="AAO64944.1"/>
    <property type="molecule type" value="Genomic_DNA"/>
</dbReference>
<feature type="transmembrane region" description="Helical" evidence="9">
    <location>
        <begin position="240"/>
        <end position="259"/>
    </location>
</feature>
<keyword evidence="7 9" id="KW-0472">Membrane</keyword>
<dbReference type="SUPFAM" id="SSF81452">
    <property type="entry name" value="Cytochrome c oxidase subunit III-like"/>
    <property type="match status" value="1"/>
</dbReference>
<dbReference type="AlphaFoldDB" id="Q85MD8"/>
<reference evidence="11" key="1">
    <citation type="submission" date="2002-11" db="EMBL/GenBank/DDBJ databases">
        <authorList>
            <person name="Lang F.B.F."/>
        </authorList>
    </citation>
    <scope>NUCLEOTIDE SEQUENCE</scope>
    <source>
        <strain evidence="11">JEL105</strain>
    </source>
</reference>
<dbReference type="Gene3D" id="1.20.120.80">
    <property type="entry name" value="Cytochrome c oxidase, subunit III, four-helix bundle"/>
    <property type="match status" value="1"/>
</dbReference>
<feature type="transmembrane region" description="Helical" evidence="9">
    <location>
        <begin position="127"/>
        <end position="147"/>
    </location>
</feature>
<keyword evidence="6 9" id="KW-1133">Transmembrane helix</keyword>
<dbReference type="InterPro" id="IPR024791">
    <property type="entry name" value="Cyt_c/ubiquinol_Oxase_su3"/>
</dbReference>
<dbReference type="Gene3D" id="1.10.287.70">
    <property type="match status" value="1"/>
</dbReference>
<organism evidence="11">
    <name type="scientific">Harpochytrium sp. JEL105</name>
    <dbReference type="NCBI Taxonomy" id="224131"/>
    <lineage>
        <taxon>Eukaryota</taxon>
        <taxon>Fungi</taxon>
        <taxon>Fungi incertae sedis</taxon>
        <taxon>Chytridiomycota</taxon>
        <taxon>Chytridiomycota incertae sedis</taxon>
        <taxon>Monoblepharidomycetes</taxon>
        <taxon>Monoblepharidales</taxon>
        <taxon>Harpochytriaceae</taxon>
        <taxon>Harpochytrium</taxon>
    </lineage>
</organism>
<evidence type="ECO:0000256" key="3">
    <source>
        <dbReference type="ARBA" id="ARBA00015944"/>
    </source>
</evidence>
<evidence type="ECO:0000256" key="7">
    <source>
        <dbReference type="ARBA" id="ARBA00023136"/>
    </source>
</evidence>
<dbReference type="InterPro" id="IPR033945">
    <property type="entry name" value="Cyt_c_oxase_su3_dom"/>
</dbReference>
<sequence>MNSVNFRHPYHLVDPSPWPLFGGLSAFVFASGLIFSFKHGPSVLIIGLISVAIVAFGWFRDVTREGISGKHTTKVQSGLMLGVLLFLVSELMLFFSFFWAYFHSSLSPDIALGGVWPPIGVHAVDPWSIPLLGSIFLLSSGATCTLAHNALINGNKDMALSGMIFTVILGGAFVLLQVNEYYVSEFSLADSVFGSVFYMTTGLHGTHVIIGVTFLTIMLIRMFRDQFTTHHHLGLEFSLWYWHMVDVVWLFVFLSYYWWGSTIYYALAI</sequence>
<dbReference type="InterPro" id="IPR013833">
    <property type="entry name" value="Cyt_c_oxidase_su3_a-hlx"/>
</dbReference>
<proteinExistence type="inferred from homology"/>
<dbReference type="PANTHER" id="PTHR11403">
    <property type="entry name" value="CYTOCHROME C OXIDASE SUBUNIT III"/>
    <property type="match status" value="1"/>
</dbReference>
<accession>Q85MD8</accession>
<dbReference type="GO" id="GO:0005739">
    <property type="term" value="C:mitochondrion"/>
    <property type="evidence" value="ECO:0007669"/>
    <property type="project" value="TreeGrafter"/>
</dbReference>
<geneLocation type="mitochondrion" evidence="11"/>
<evidence type="ECO:0000256" key="9">
    <source>
        <dbReference type="SAM" id="Phobius"/>
    </source>
</evidence>
<comment type="subcellular location">
    <subcellularLocation>
        <location evidence="1">Membrane</location>
        <topology evidence="1">Multi-pass membrane protein</topology>
    </subcellularLocation>
</comment>
<dbReference type="GO" id="GO:0016020">
    <property type="term" value="C:membrane"/>
    <property type="evidence" value="ECO:0007669"/>
    <property type="project" value="UniProtKB-SubCell"/>
</dbReference>
<feature type="transmembrane region" description="Helical" evidence="9">
    <location>
        <begin position="196"/>
        <end position="220"/>
    </location>
</feature>
<gene>
    <name evidence="11" type="primary">cox3</name>
</gene>
<evidence type="ECO:0000256" key="1">
    <source>
        <dbReference type="ARBA" id="ARBA00004141"/>
    </source>
</evidence>
<name>Q85MD8_9FUNG</name>
<evidence type="ECO:0000256" key="5">
    <source>
        <dbReference type="ARBA" id="ARBA00022967"/>
    </source>
</evidence>
<dbReference type="InterPro" id="IPR000298">
    <property type="entry name" value="Cyt_c_oxidase-like_su3"/>
</dbReference>
<dbReference type="RefSeq" id="NP_803499.1">
    <property type="nucleotide sequence ID" value="NC_004623.1"/>
</dbReference>
<keyword evidence="8 11" id="KW-0496">Mitochondrion</keyword>
<comment type="similarity">
    <text evidence="2 8">Belongs to the cytochrome c oxidase subunit 3 family.</text>
</comment>
<feature type="transmembrane region" description="Helical" evidence="9">
    <location>
        <begin position="20"/>
        <end position="37"/>
    </location>
</feature>
<dbReference type="InterPro" id="IPR035973">
    <property type="entry name" value="Cyt_c_oxidase_su3-like_sf"/>
</dbReference>
<evidence type="ECO:0000256" key="8">
    <source>
        <dbReference type="RuleBase" id="RU003375"/>
    </source>
</evidence>
<protein>
    <recommendedName>
        <fullName evidence="3 8">Cytochrome c oxidase subunit 3</fullName>
    </recommendedName>
</protein>
<dbReference type="PANTHER" id="PTHR11403:SF7">
    <property type="entry name" value="CYTOCHROME C OXIDASE SUBUNIT 3"/>
    <property type="match status" value="1"/>
</dbReference>
<feature type="transmembrane region" description="Helical" evidence="9">
    <location>
        <begin position="43"/>
        <end position="59"/>
    </location>
</feature>
<evidence type="ECO:0000256" key="4">
    <source>
        <dbReference type="ARBA" id="ARBA00022692"/>
    </source>
</evidence>
<dbReference type="GO" id="GO:0016491">
    <property type="term" value="F:oxidoreductase activity"/>
    <property type="evidence" value="ECO:0007669"/>
    <property type="project" value="UniProtKB-KW"/>
</dbReference>
<dbReference type="GeneID" id="806873"/>
<keyword evidence="4 8" id="KW-0812">Transmembrane</keyword>
<reference evidence="11" key="2">
    <citation type="journal article" date="2003" name="Nucleic Acids Res.">
        <title>Evolution of monoblepharidalean fungi based on complete mitochondrial genome sequences.</title>
        <authorList>
            <person name="Bullerwell C.E."/>
            <person name="Forget L."/>
            <person name="Lang B.F."/>
        </authorList>
    </citation>
    <scope>NUCLEOTIDE SEQUENCE</scope>
    <source>
        <strain evidence="11">JEL105</strain>
    </source>
</reference>
<dbReference type="CDD" id="cd01665">
    <property type="entry name" value="Cyt_c_Oxidase_III"/>
    <property type="match status" value="1"/>
</dbReference>
<evidence type="ECO:0000259" key="10">
    <source>
        <dbReference type="PROSITE" id="PS50253"/>
    </source>
</evidence>
<dbReference type="GO" id="GO:0006123">
    <property type="term" value="P:mitochondrial electron transport, cytochrome c to oxygen"/>
    <property type="evidence" value="ECO:0007669"/>
    <property type="project" value="TreeGrafter"/>
</dbReference>
<keyword evidence="11" id="KW-0560">Oxidoreductase</keyword>
<keyword evidence="5" id="KW-1278">Translocase</keyword>
<dbReference type="GO" id="GO:0004129">
    <property type="term" value="F:cytochrome-c oxidase activity"/>
    <property type="evidence" value="ECO:0007669"/>
    <property type="project" value="InterPro"/>
</dbReference>
<dbReference type="Pfam" id="PF00510">
    <property type="entry name" value="COX3"/>
    <property type="match status" value="1"/>
</dbReference>
<feature type="domain" description="Heme-copper oxidase subunit III family profile" evidence="10">
    <location>
        <begin position="6"/>
        <end position="261"/>
    </location>
</feature>
<evidence type="ECO:0000313" key="11">
    <source>
        <dbReference type="EMBL" id="AAO64944.1"/>
    </source>
</evidence>